<evidence type="ECO:0000313" key="5">
    <source>
        <dbReference type="Proteomes" id="UP000217350"/>
    </source>
</evidence>
<dbReference type="EMBL" id="MF001304">
    <property type="protein sequence ID" value="AST09376.1"/>
    <property type="molecule type" value="Genomic_DNA"/>
</dbReference>
<evidence type="ECO:0000259" key="2">
    <source>
        <dbReference type="Pfam" id="PF07140"/>
    </source>
</evidence>
<dbReference type="GO" id="GO:0060333">
    <property type="term" value="P:type II interferon-mediated signaling pathway"/>
    <property type="evidence" value="ECO:0007669"/>
    <property type="project" value="InterPro"/>
</dbReference>
<dbReference type="Gene3D" id="6.10.140.1480">
    <property type="match status" value="1"/>
</dbReference>
<organism evidence="4">
    <name type="scientific">Murmansk poxvirus</name>
    <dbReference type="NCBI Taxonomy" id="2025359"/>
    <lineage>
        <taxon>Viruses</taxon>
        <taxon>Varidnaviria</taxon>
        <taxon>Bamfordvirae</taxon>
        <taxon>Nucleocytoviricota</taxon>
        <taxon>Pokkesviricetes</taxon>
        <taxon>Chitovirales</taxon>
        <taxon>Poxviridae</taxon>
        <taxon>Chordopoxvirinae</taxon>
        <taxon>Centapoxvirus</taxon>
        <taxon>Centapoxvirus microtuspox</taxon>
        <taxon>Murmansk microtuspox virus</taxon>
    </lineage>
</organism>
<dbReference type="Proteomes" id="UP000217350">
    <property type="component" value="Segment"/>
</dbReference>
<dbReference type="GO" id="GO:0004896">
    <property type="term" value="F:cytokine receptor activity"/>
    <property type="evidence" value="ECO:0007669"/>
    <property type="project" value="InterPro"/>
</dbReference>
<dbReference type="InterPro" id="IPR021126">
    <property type="entry name" value="IFN_gamma_rc_D2_pox/mammal"/>
</dbReference>
<protein>
    <submittedName>
        <fullName evidence="4">Soluble interferon-gamma receptor-like protein</fullName>
    </submittedName>
</protein>
<proteinExistence type="inferred from homology"/>
<evidence type="ECO:0000256" key="1">
    <source>
        <dbReference type="ARBA" id="ARBA00005399"/>
    </source>
</evidence>
<dbReference type="InterPro" id="IPR013783">
    <property type="entry name" value="Ig-like_fold"/>
</dbReference>
<keyword evidence="5" id="KW-1185">Reference proteome</keyword>
<dbReference type="InterPro" id="IPR054752">
    <property type="entry name" value="CR4_N"/>
</dbReference>
<keyword evidence="4" id="KW-0675">Receptor</keyword>
<reference evidence="4" key="1">
    <citation type="journal article" date="2017" name="Virus Genes">
        <title>Two novel poxviruses with unusual genome rearrangements: NY_014 and Murmansk.</title>
        <authorList>
            <person name="Smithson C."/>
            <person name="Meyer H."/>
            <person name="Gigante C.M."/>
            <person name="Gao J."/>
            <person name="Zhao H."/>
            <person name="Batra D."/>
            <person name="Damon I."/>
            <person name="Upton C."/>
            <person name="Li Y."/>
        </authorList>
    </citation>
    <scope>NUCLEOTIDE SEQUENCE [LARGE SCALE GENOMIC DNA]</scope>
    <source>
        <strain evidence="4">LEIV-11411</strain>
    </source>
</reference>
<feature type="domain" description="Interferon gamma receptor D2" evidence="2">
    <location>
        <begin position="105"/>
        <end position="204"/>
    </location>
</feature>
<accession>A0A223FN04</accession>
<dbReference type="Pfam" id="PF22325">
    <property type="entry name" value="CR4_N"/>
    <property type="match status" value="1"/>
</dbReference>
<dbReference type="SUPFAM" id="SSF49265">
    <property type="entry name" value="Fibronectin type III"/>
    <property type="match status" value="1"/>
</dbReference>
<dbReference type="OrthoDB" id="7906at10239"/>
<dbReference type="InterPro" id="IPR036116">
    <property type="entry name" value="FN3_sf"/>
</dbReference>
<name>A0A223FN04_9POXV</name>
<evidence type="ECO:0000259" key="3">
    <source>
        <dbReference type="Pfam" id="PF22325"/>
    </source>
</evidence>
<comment type="similarity">
    <text evidence="1">Belongs to the type II cytokine receptor family.</text>
</comment>
<evidence type="ECO:0000313" key="4">
    <source>
        <dbReference type="EMBL" id="AST09376.1"/>
    </source>
</evidence>
<dbReference type="Gene3D" id="2.60.40.10">
    <property type="entry name" value="Immunoglobulins"/>
    <property type="match status" value="2"/>
</dbReference>
<gene>
    <name evidence="4" type="ORF">Murmansk-181</name>
</gene>
<dbReference type="Pfam" id="PF07140">
    <property type="entry name" value="IFNGR1_D2"/>
    <property type="match status" value="1"/>
</dbReference>
<feature type="domain" description="Interferon-gamma receptor N-terminal" evidence="3">
    <location>
        <begin position="17"/>
        <end position="96"/>
    </location>
</feature>
<sequence>MKTILILALVGFINAEITSYEFKSVDFDSKITWKGDGLYNISVKNYGKKEWERVYTNVSEGTHDVSKFIAANFHSFWIKFEQNDYSTERYDTGLCYLMKFRQPYLKLEAHDDHIHFHLDHPFAVINGEKRPIFRDQELCGLILFYTVNFTFGRSPIPISYKIDYMDCDSSGCDIDFFTTEKVCVEHSHNKWYNDASIPKKVCVSPKKKVYTCAVSNVNYLQHGFKKKVDRIIDRKYSKKEGTFMKTLAGNTINNFKTILDLE</sequence>